<dbReference type="RefSeq" id="WP_021432218.1">
    <property type="nucleotide sequence ID" value="NZ_AVNC01000015.1"/>
</dbReference>
<accession>T4VN09</accession>
<evidence type="ECO:0000313" key="3">
    <source>
        <dbReference type="Proteomes" id="UP000015688"/>
    </source>
</evidence>
<gene>
    <name evidence="2" type="ORF">C672_0991</name>
</gene>
<sequence length="40" mass="4398">MNISGSIRNVKKKQSKLYTLLAIADVLVLAASFGIIMINY</sequence>
<keyword evidence="1" id="KW-0812">Transmembrane</keyword>
<evidence type="ECO:0000256" key="1">
    <source>
        <dbReference type="SAM" id="Phobius"/>
    </source>
</evidence>
<name>T4VN09_PARBF</name>
<organism evidence="2 3">
    <name type="scientific">Paraclostridium bifermentans ATCC 638 = DSM 14991</name>
    <dbReference type="NCBI Taxonomy" id="1233171"/>
    <lineage>
        <taxon>Bacteria</taxon>
        <taxon>Bacillati</taxon>
        <taxon>Bacillota</taxon>
        <taxon>Clostridia</taxon>
        <taxon>Peptostreptococcales</taxon>
        <taxon>Peptostreptococcaceae</taxon>
        <taxon>Paraclostridium</taxon>
    </lineage>
</organism>
<dbReference type="AlphaFoldDB" id="T4VN09"/>
<keyword evidence="1" id="KW-0472">Membrane</keyword>
<reference evidence="2 3" key="1">
    <citation type="submission" date="2013-06" db="EMBL/GenBank/DDBJ databases">
        <authorList>
            <person name="Walk S."/>
            <person name="Aronoff D."/>
            <person name="Young V.Y."/>
            <person name="Marsh J."/>
            <person name="Harrison L."/>
            <person name="Daugherty S.C."/>
            <person name="Shefchek K.A."/>
            <person name="Hine E.E."/>
            <person name="Tallon L.J."/>
            <person name="Sadzewicz L.K."/>
            <person name="Rasko D.A."/>
        </authorList>
    </citation>
    <scope>NUCLEOTIDE SEQUENCE [LARGE SCALE GENOMIC DNA]</scope>
    <source>
        <strain evidence="2 3">ATCC 638</strain>
    </source>
</reference>
<feature type="transmembrane region" description="Helical" evidence="1">
    <location>
        <begin position="17"/>
        <end position="38"/>
    </location>
</feature>
<dbReference type="Proteomes" id="UP000015688">
    <property type="component" value="Unassembled WGS sequence"/>
</dbReference>
<comment type="caution">
    <text evidence="2">The sequence shown here is derived from an EMBL/GenBank/DDBJ whole genome shotgun (WGS) entry which is preliminary data.</text>
</comment>
<evidence type="ECO:0000313" key="2">
    <source>
        <dbReference type="EMBL" id="EQK42052.1"/>
    </source>
</evidence>
<keyword evidence="1" id="KW-1133">Transmembrane helix</keyword>
<dbReference type="GeneID" id="75752809"/>
<dbReference type="EMBL" id="AVNC01000015">
    <property type="protein sequence ID" value="EQK42052.1"/>
    <property type="molecule type" value="Genomic_DNA"/>
</dbReference>
<protein>
    <submittedName>
        <fullName evidence="2">Putative membrane protein</fullName>
    </submittedName>
</protein>
<dbReference type="PATRIC" id="fig|1233171.3.peg.889"/>
<proteinExistence type="predicted"/>